<dbReference type="AlphaFoldDB" id="A0A9W6WUX0"/>
<feature type="region of interest" description="Disordered" evidence="1">
    <location>
        <begin position="1"/>
        <end position="66"/>
    </location>
</feature>
<dbReference type="Proteomes" id="UP001165121">
    <property type="component" value="Unassembled WGS sequence"/>
</dbReference>
<evidence type="ECO:0000256" key="1">
    <source>
        <dbReference type="SAM" id="MobiDB-lite"/>
    </source>
</evidence>
<proteinExistence type="predicted"/>
<gene>
    <name evidence="2" type="ORF">Pfra01_000161200</name>
</gene>
<organism evidence="2 3">
    <name type="scientific">Phytophthora fragariaefolia</name>
    <dbReference type="NCBI Taxonomy" id="1490495"/>
    <lineage>
        <taxon>Eukaryota</taxon>
        <taxon>Sar</taxon>
        <taxon>Stramenopiles</taxon>
        <taxon>Oomycota</taxon>
        <taxon>Peronosporomycetes</taxon>
        <taxon>Peronosporales</taxon>
        <taxon>Peronosporaceae</taxon>
        <taxon>Phytophthora</taxon>
    </lineage>
</organism>
<accession>A0A9W6WUX0</accession>
<evidence type="ECO:0000313" key="2">
    <source>
        <dbReference type="EMBL" id="GMF18427.1"/>
    </source>
</evidence>
<reference evidence="2" key="1">
    <citation type="submission" date="2023-04" db="EMBL/GenBank/DDBJ databases">
        <title>Phytophthora fragariaefolia NBRC 109709.</title>
        <authorList>
            <person name="Ichikawa N."/>
            <person name="Sato H."/>
            <person name="Tonouchi N."/>
        </authorList>
    </citation>
    <scope>NUCLEOTIDE SEQUENCE</scope>
    <source>
        <strain evidence="2">NBRC 109709</strain>
    </source>
</reference>
<protein>
    <submittedName>
        <fullName evidence="2">Unnamed protein product</fullName>
    </submittedName>
</protein>
<feature type="compositionally biased region" description="Basic residues" evidence="1">
    <location>
        <begin position="1"/>
        <end position="14"/>
    </location>
</feature>
<name>A0A9W6WUX0_9STRA</name>
<evidence type="ECO:0000313" key="3">
    <source>
        <dbReference type="Proteomes" id="UP001165121"/>
    </source>
</evidence>
<sequence>MTRHQRRSREKRVKITGARPDSSGEVLDECDRHPDNASEDNEEFRQISTTQTKNPKHYQRYQTPKI</sequence>
<keyword evidence="3" id="KW-1185">Reference proteome</keyword>
<comment type="caution">
    <text evidence="2">The sequence shown here is derived from an EMBL/GenBank/DDBJ whole genome shotgun (WGS) entry which is preliminary data.</text>
</comment>
<dbReference type="EMBL" id="BSXT01000129">
    <property type="protein sequence ID" value="GMF18427.1"/>
    <property type="molecule type" value="Genomic_DNA"/>
</dbReference>